<reference evidence="1 2" key="1">
    <citation type="submission" date="2019-06" db="EMBL/GenBank/DDBJ databases">
        <title>Pseudomonas bimorpha sp. nov. isolated from bovine raw milk and skim milk concentrate.</title>
        <authorList>
            <person name="Hofmann K."/>
            <person name="Huptas C."/>
            <person name="Doll E."/>
            <person name="Scherer S."/>
            <person name="Wenning M."/>
        </authorList>
    </citation>
    <scope>NUCLEOTIDE SEQUENCE [LARGE SCALE GENOMIC DNA]</scope>
    <source>
        <strain evidence="1 2">DSM 108990</strain>
    </source>
</reference>
<proteinExistence type="predicted"/>
<evidence type="ECO:0000313" key="2">
    <source>
        <dbReference type="Proteomes" id="UP000317901"/>
    </source>
</evidence>
<name>A0A5C5PTK8_9PSED</name>
<organism evidence="1 2">
    <name type="scientific">Pseudomonas saxonica</name>
    <dbReference type="NCBI Taxonomy" id="2600598"/>
    <lineage>
        <taxon>Bacteria</taxon>
        <taxon>Pseudomonadati</taxon>
        <taxon>Pseudomonadota</taxon>
        <taxon>Gammaproteobacteria</taxon>
        <taxon>Pseudomonadales</taxon>
        <taxon>Pseudomonadaceae</taxon>
        <taxon>Pseudomonas</taxon>
    </lineage>
</organism>
<accession>A0A5C5PTK8</accession>
<gene>
    <name evidence="1" type="ORF">FJD37_19515</name>
</gene>
<evidence type="ECO:0000313" key="1">
    <source>
        <dbReference type="EMBL" id="TWR84824.1"/>
    </source>
</evidence>
<comment type="caution">
    <text evidence="1">The sequence shown here is derived from an EMBL/GenBank/DDBJ whole genome shotgun (WGS) entry which is preliminary data.</text>
</comment>
<dbReference type="Proteomes" id="UP000317901">
    <property type="component" value="Unassembled WGS sequence"/>
</dbReference>
<protein>
    <submittedName>
        <fullName evidence="1">Uncharacterized protein</fullName>
    </submittedName>
</protein>
<dbReference type="AlphaFoldDB" id="A0A5C5PTK8"/>
<sequence>MIFSENWARILPDLSPLAAGYFVDGALLPPFSANLHRMAANAFTARWQKAKLRHNQCRPGLHLSRFLFVRKPHAQSPFQLFILPASHHLRRAIRPCRRPYPTTSTV</sequence>
<dbReference type="EMBL" id="VFIP01000049">
    <property type="protein sequence ID" value="TWR84824.1"/>
    <property type="molecule type" value="Genomic_DNA"/>
</dbReference>